<sequence>MQRRDLDGLTVLSAPAPAPFTATLVFAVGRRHEAFLTGGITHLVEHLAMSAVGRPMLECNGQVQLGHTTFTATGNADDVVEVLRRLAAALPALPVERLATEAAVLRAEGGSYARPALGRHLAYRYGARGLGIAGFTEPTIGALDADAVTAWSNRYFVRENAVLCLSGPAPDGLDEALSALPHGDRSQRASDVALDIPYPVVSEGDVEEAVGLSFLAAESPALLAGIRIAMERAFIELRMRRGIVYHPDADVIDVAGDTLLVLLHADPLPVHQVEAGRGLLDIVRALASDGPTAAELRGDVARARLAVADPRAALAELDWAAADVLAGRPEHTDVERLAELELVTPAAVRDAFAAAAASLLVLVPGAAEAAELELPVDDGTRGAVLQGRTYARRLRSEAPRGSRLVIGADGLSIVLPSDTLTVRFADIIGATMAPEGYLTILGVDGTTMPLDRGDWRIGRAAFEHLLAQIPDAARFDREDACGGATHRGESHAAAAVWPPTPGRSTDDLAAEPPVPAPLS</sequence>
<organism evidence="2 3">
    <name type="scientific">Pengzhenrongella sicca</name>
    <dbReference type="NCBI Taxonomy" id="2819238"/>
    <lineage>
        <taxon>Bacteria</taxon>
        <taxon>Bacillati</taxon>
        <taxon>Actinomycetota</taxon>
        <taxon>Actinomycetes</taxon>
        <taxon>Micrococcales</taxon>
        <taxon>Pengzhenrongella</taxon>
    </lineage>
</organism>
<gene>
    <name evidence="2" type="ORF">J4E96_06585</name>
</gene>
<accession>A0A8A4ZJF0</accession>
<evidence type="ECO:0000313" key="2">
    <source>
        <dbReference type="EMBL" id="QTE30626.1"/>
    </source>
</evidence>
<feature type="region of interest" description="Disordered" evidence="1">
    <location>
        <begin position="481"/>
        <end position="519"/>
    </location>
</feature>
<dbReference type="GO" id="GO:0046872">
    <property type="term" value="F:metal ion binding"/>
    <property type="evidence" value="ECO:0007669"/>
    <property type="project" value="InterPro"/>
</dbReference>
<reference evidence="2" key="1">
    <citation type="submission" date="2021-03" db="EMBL/GenBank/DDBJ databases">
        <title>Pengzhenrongella sicca gen. nov., sp. nov., a new member of suborder Micrococcineae isolated from High-Arctic tundra soil.</title>
        <authorList>
            <person name="Peng F."/>
        </authorList>
    </citation>
    <scope>NUCLEOTIDE SEQUENCE</scope>
    <source>
        <strain evidence="2">LRZ-2</strain>
    </source>
</reference>
<evidence type="ECO:0000313" key="3">
    <source>
        <dbReference type="Proteomes" id="UP000663937"/>
    </source>
</evidence>
<evidence type="ECO:0000256" key="1">
    <source>
        <dbReference type="SAM" id="MobiDB-lite"/>
    </source>
</evidence>
<keyword evidence="3" id="KW-1185">Reference proteome</keyword>
<dbReference type="KEGG" id="psic:J4E96_06585"/>
<protein>
    <submittedName>
        <fullName evidence="2">Insulinase family protein</fullName>
    </submittedName>
</protein>
<dbReference type="RefSeq" id="WP_227424977.1">
    <property type="nucleotide sequence ID" value="NZ_CP071868.1"/>
</dbReference>
<dbReference type="Proteomes" id="UP000663937">
    <property type="component" value="Chromosome"/>
</dbReference>
<name>A0A8A4ZJF0_9MICO</name>
<dbReference type="Gene3D" id="3.30.830.10">
    <property type="entry name" value="Metalloenzyme, LuxS/M16 peptidase-like"/>
    <property type="match status" value="2"/>
</dbReference>
<feature type="compositionally biased region" description="Basic and acidic residues" evidence="1">
    <location>
        <begin position="481"/>
        <end position="490"/>
    </location>
</feature>
<dbReference type="AlphaFoldDB" id="A0A8A4ZJF0"/>
<dbReference type="EMBL" id="CP071868">
    <property type="protein sequence ID" value="QTE30626.1"/>
    <property type="molecule type" value="Genomic_DNA"/>
</dbReference>
<dbReference type="InterPro" id="IPR011249">
    <property type="entry name" value="Metalloenz_LuxS/M16"/>
</dbReference>
<proteinExistence type="predicted"/>
<dbReference type="SUPFAM" id="SSF63411">
    <property type="entry name" value="LuxS/MPP-like metallohydrolase"/>
    <property type="match status" value="2"/>
</dbReference>